<dbReference type="EMBL" id="FMZO01000004">
    <property type="protein sequence ID" value="SDC83021.1"/>
    <property type="molecule type" value="Genomic_DNA"/>
</dbReference>
<name>A0A1G6PSS8_NIADE</name>
<evidence type="ECO:0000259" key="1">
    <source>
        <dbReference type="Pfam" id="PF13521"/>
    </source>
</evidence>
<evidence type="ECO:0000313" key="3">
    <source>
        <dbReference type="Proteomes" id="UP000198757"/>
    </source>
</evidence>
<keyword evidence="3" id="KW-1185">Reference proteome</keyword>
<feature type="domain" description="NadR/Ttd14 AAA" evidence="1">
    <location>
        <begin position="3"/>
        <end position="163"/>
    </location>
</feature>
<proteinExistence type="predicted"/>
<gene>
    <name evidence="2" type="ORF">SAMN04487894_104146</name>
</gene>
<sequence>MKKIVIIGPESTGKSHLCAALAAHYHTGWCPEYARDYLLANGKTYTYGQLLTIARGQLALEDQYSRQLQANGKNLLFIDTDMYVMKVWCEFVFNKCHSFILDTIASRRYDLYLLCNTDLPWVKDELREYPDPETREELFRIYRTLLIDQQTPWAEIRGQGTDRLEAAVKAVDQLLNS</sequence>
<dbReference type="InterPro" id="IPR027417">
    <property type="entry name" value="P-loop_NTPase"/>
</dbReference>
<dbReference type="AlphaFoldDB" id="A0A1G6PSS8"/>
<dbReference type="Pfam" id="PF13521">
    <property type="entry name" value="AAA_28"/>
    <property type="match status" value="1"/>
</dbReference>
<dbReference type="InterPro" id="IPR038727">
    <property type="entry name" value="NadR/Ttd14_AAA_dom"/>
</dbReference>
<evidence type="ECO:0000313" key="2">
    <source>
        <dbReference type="EMBL" id="SDC83021.1"/>
    </source>
</evidence>
<keyword evidence="2" id="KW-0808">Transferase</keyword>
<protein>
    <submittedName>
        <fullName evidence="2">Nicotinamide-nucleotide adenylyltransferase, NadR type</fullName>
    </submittedName>
</protein>
<dbReference type="STRING" id="1285928.SAMN04487894_104146"/>
<dbReference type="InterPro" id="IPR052735">
    <property type="entry name" value="NAD_biosynth-regulator"/>
</dbReference>
<organism evidence="2 3">
    <name type="scientific">Niabella drilacis (strain DSM 25811 / CCM 8410 / CCUG 62505 / LMG 26954 / E90)</name>
    <dbReference type="NCBI Taxonomy" id="1285928"/>
    <lineage>
        <taxon>Bacteria</taxon>
        <taxon>Pseudomonadati</taxon>
        <taxon>Bacteroidota</taxon>
        <taxon>Chitinophagia</taxon>
        <taxon>Chitinophagales</taxon>
        <taxon>Chitinophagaceae</taxon>
        <taxon>Niabella</taxon>
    </lineage>
</organism>
<dbReference type="PANTHER" id="PTHR37512">
    <property type="entry name" value="TRIFUNCTIONAL NAD BIOSYNTHESIS/REGULATOR PROTEIN NADR"/>
    <property type="match status" value="1"/>
</dbReference>
<dbReference type="Proteomes" id="UP000198757">
    <property type="component" value="Unassembled WGS sequence"/>
</dbReference>
<reference evidence="3" key="1">
    <citation type="submission" date="2016-10" db="EMBL/GenBank/DDBJ databases">
        <authorList>
            <person name="Varghese N."/>
            <person name="Submissions S."/>
        </authorList>
    </citation>
    <scope>NUCLEOTIDE SEQUENCE [LARGE SCALE GENOMIC DNA]</scope>
    <source>
        <strain evidence="3">DSM 25811 / CCM 8410 / LMG 26954 / E90</strain>
    </source>
</reference>
<dbReference type="SUPFAM" id="SSF52540">
    <property type="entry name" value="P-loop containing nucleoside triphosphate hydrolases"/>
    <property type="match status" value="1"/>
</dbReference>
<dbReference type="RefSeq" id="WP_245729155.1">
    <property type="nucleotide sequence ID" value="NZ_FMZO01000004.1"/>
</dbReference>
<dbReference type="Gene3D" id="3.40.50.300">
    <property type="entry name" value="P-loop containing nucleotide triphosphate hydrolases"/>
    <property type="match status" value="1"/>
</dbReference>
<dbReference type="GO" id="GO:0016779">
    <property type="term" value="F:nucleotidyltransferase activity"/>
    <property type="evidence" value="ECO:0007669"/>
    <property type="project" value="UniProtKB-KW"/>
</dbReference>
<accession>A0A1G6PSS8</accession>
<dbReference type="PANTHER" id="PTHR37512:SF1">
    <property type="entry name" value="NADR_TTD14 AAA DOMAIN-CONTAINING PROTEIN"/>
    <property type="match status" value="1"/>
</dbReference>
<keyword evidence="2" id="KW-0548">Nucleotidyltransferase</keyword>